<comment type="function">
    <text evidence="1 3">Involved in nuclear export, actin cytoskeleton organization and vesicular transport.</text>
</comment>
<gene>
    <name evidence="5" type="ORF">C1H76_8876</name>
</gene>
<comment type="caution">
    <text evidence="5">The sequence shown here is derived from an EMBL/GenBank/DDBJ whole genome shotgun (WGS) entry which is preliminary data.</text>
</comment>
<evidence type="ECO:0000313" key="5">
    <source>
        <dbReference type="EMBL" id="TKX18987.1"/>
    </source>
</evidence>
<dbReference type="AlphaFoldDB" id="A0A4U7AVB2"/>
<evidence type="ECO:0000256" key="2">
    <source>
        <dbReference type="ARBA" id="ARBA00006781"/>
    </source>
</evidence>
<dbReference type="EMBL" id="PTQR01000123">
    <property type="protein sequence ID" value="TKX18987.1"/>
    <property type="molecule type" value="Genomic_DNA"/>
</dbReference>
<dbReference type="PANTHER" id="PTHR13261:SF0">
    <property type="entry name" value="BRCA2 AND CDKN1A-INTERACTING PROTEIN"/>
    <property type="match status" value="1"/>
</dbReference>
<protein>
    <recommendedName>
        <fullName evidence="3">Protein BCP1</fullName>
    </recommendedName>
</protein>
<proteinExistence type="inferred from homology"/>
<sequence>MAKRKAQEANGEAPEHDAMDEDSGSEDDIDMLDVDFEWFGPQEQDFHGLKALLRQLLDADATLHDLSALADLILSQPNLGSTVKCEGPESDPFAFLTVLNLKTHAAVPAIQSLTKYLTSRSKTNTSLSQLSSLLPDDKAEIGLILTEKLINMPSEIVPPLYTMLLEEMAAARAAKEPYNFTHYLILSKTYTEVASELDTPDGPKKKKSRQNGAASDVFFFHPEDEVLQRHAVCAGGWDFEKVSEGGADSRRAFQEEGIKPSGFAVLIEQGKFEGAVKAVAEYLGVPGQG</sequence>
<organism evidence="5 6">
    <name type="scientific">Elsinoe australis</name>
    <dbReference type="NCBI Taxonomy" id="40998"/>
    <lineage>
        <taxon>Eukaryota</taxon>
        <taxon>Fungi</taxon>
        <taxon>Dikarya</taxon>
        <taxon>Ascomycota</taxon>
        <taxon>Pezizomycotina</taxon>
        <taxon>Dothideomycetes</taxon>
        <taxon>Dothideomycetidae</taxon>
        <taxon>Myriangiales</taxon>
        <taxon>Elsinoaceae</taxon>
        <taxon>Elsinoe</taxon>
    </lineage>
</organism>
<comment type="subcellular location">
    <subcellularLocation>
        <location evidence="3">Nucleus</location>
    </subcellularLocation>
</comment>
<feature type="region of interest" description="Disordered" evidence="4">
    <location>
        <begin position="1"/>
        <end position="28"/>
    </location>
</feature>
<accession>A0A4U7AVB2</accession>
<dbReference type="Pfam" id="PF13862">
    <property type="entry name" value="BCCIP"/>
    <property type="match status" value="1"/>
</dbReference>
<comment type="similarity">
    <text evidence="2 3">Belongs to the BCP1 family.</text>
</comment>
<feature type="compositionally biased region" description="Acidic residues" evidence="4">
    <location>
        <begin position="18"/>
        <end position="28"/>
    </location>
</feature>
<keyword evidence="3" id="KW-0813">Transport</keyword>
<dbReference type="PIRSF" id="PIRSF028983">
    <property type="entry name" value="BCP1"/>
    <property type="match status" value="1"/>
</dbReference>
<evidence type="ECO:0000313" key="6">
    <source>
        <dbReference type="Proteomes" id="UP000308133"/>
    </source>
</evidence>
<reference evidence="5 6" key="1">
    <citation type="submission" date="2018-02" db="EMBL/GenBank/DDBJ databases">
        <title>Draft genome sequences of Elsinoe sp., causing black scab on jojoba.</title>
        <authorList>
            <person name="Stodart B."/>
            <person name="Jeffress S."/>
            <person name="Ash G."/>
            <person name="Arun Chinnappa K."/>
        </authorList>
    </citation>
    <scope>NUCLEOTIDE SEQUENCE [LARGE SCALE GENOMIC DNA]</scope>
    <source>
        <strain evidence="5 6">Hillstone_2</strain>
    </source>
</reference>
<dbReference type="InterPro" id="IPR025602">
    <property type="entry name" value="BCP1_family"/>
</dbReference>
<evidence type="ECO:0000256" key="1">
    <source>
        <dbReference type="ARBA" id="ARBA00002688"/>
    </source>
</evidence>
<keyword evidence="3" id="KW-0539">Nucleus</keyword>
<dbReference type="GO" id="GO:0015031">
    <property type="term" value="P:protein transport"/>
    <property type="evidence" value="ECO:0007669"/>
    <property type="project" value="UniProtKB-KW"/>
</dbReference>
<dbReference type="PANTHER" id="PTHR13261">
    <property type="entry name" value="BRCA2 AND CDKN1A INTERACTING PROTEIN"/>
    <property type="match status" value="1"/>
</dbReference>
<evidence type="ECO:0000256" key="3">
    <source>
        <dbReference type="PIRNR" id="PIRNR028983"/>
    </source>
</evidence>
<dbReference type="GO" id="GO:0005634">
    <property type="term" value="C:nucleus"/>
    <property type="evidence" value="ECO:0007669"/>
    <property type="project" value="UniProtKB-SubCell"/>
</dbReference>
<dbReference type="Proteomes" id="UP000308133">
    <property type="component" value="Unassembled WGS sequence"/>
</dbReference>
<keyword evidence="3" id="KW-0653">Protein transport</keyword>
<evidence type="ECO:0000256" key="4">
    <source>
        <dbReference type="SAM" id="MobiDB-lite"/>
    </source>
</evidence>
<name>A0A4U7AVB2_9PEZI</name>